<reference evidence="7 8" key="1">
    <citation type="submission" date="2020-12" db="EMBL/GenBank/DDBJ databases">
        <authorList>
            <person name="Zhou J."/>
        </authorList>
    </citation>
    <scope>NUCLEOTIDE SEQUENCE [LARGE SCALE GENOMIC DNA]</scope>
    <source>
        <strain evidence="7 8">CCUG 61299</strain>
    </source>
</reference>
<evidence type="ECO:0000256" key="3">
    <source>
        <dbReference type="ARBA" id="ARBA00022679"/>
    </source>
</evidence>
<evidence type="ECO:0000256" key="2">
    <source>
        <dbReference type="ARBA" id="ARBA00006706"/>
    </source>
</evidence>
<dbReference type="SFLD" id="SFLDS00005">
    <property type="entry name" value="Isoprenoid_Synthase_Type_I"/>
    <property type="match status" value="1"/>
</dbReference>
<evidence type="ECO:0000313" key="7">
    <source>
        <dbReference type="EMBL" id="QQM67036.1"/>
    </source>
</evidence>
<comment type="cofactor">
    <cofactor evidence="1">
        <name>Mg(2+)</name>
        <dbReference type="ChEBI" id="CHEBI:18420"/>
    </cofactor>
</comment>
<keyword evidence="4" id="KW-0479">Metal-binding</keyword>
<sequence>MIGSIPLDAPDLEDRIAPALEAVETRLMEVVSRADEAINPPTSHLAAAGGKRLRPALTLLTAQLGDPELATGEGVRDAGVAVELTHIATLYHDDVMDDAPLRRGAPSAQTVWGNSAAILTGDVLVARASQLVAALGPEPVLAHARTFERLCTGQLHETLPRPAGTDPVAHYIQVLADKTGSLIAVSARYGAMLTGAGARTEQIVESFGEKIGVAFQLADDVIDLCSDSQTTGKTPGTDLREGVDTMPVLLLRQALAAGNLDAAGQSILSTISSEDLSDDTVLSQVVARLREHPVVACTREMAFAWAQDAVDALKGLEEAVAAGTSSRLDAAGVTDPLARQRALDEAATRVAVVRKGMEYFARLLVDRAA</sequence>
<keyword evidence="5" id="KW-0460">Magnesium</keyword>
<comment type="similarity">
    <text evidence="2 6">Belongs to the FPP/GGPP synthase family.</text>
</comment>
<dbReference type="GO" id="GO:0004659">
    <property type="term" value="F:prenyltransferase activity"/>
    <property type="evidence" value="ECO:0007669"/>
    <property type="project" value="InterPro"/>
</dbReference>
<dbReference type="RefSeq" id="WP_200275289.1">
    <property type="nucleotide sequence ID" value="NZ_CP066802.1"/>
</dbReference>
<gene>
    <name evidence="7" type="ORF">JG540_08310</name>
</gene>
<evidence type="ECO:0000256" key="1">
    <source>
        <dbReference type="ARBA" id="ARBA00001946"/>
    </source>
</evidence>
<dbReference type="GO" id="GO:0046872">
    <property type="term" value="F:metal ion binding"/>
    <property type="evidence" value="ECO:0007669"/>
    <property type="project" value="UniProtKB-KW"/>
</dbReference>
<dbReference type="InterPro" id="IPR008949">
    <property type="entry name" value="Isoprenoid_synthase_dom_sf"/>
</dbReference>
<dbReference type="SUPFAM" id="SSF48576">
    <property type="entry name" value="Terpenoid synthases"/>
    <property type="match status" value="1"/>
</dbReference>
<evidence type="ECO:0000256" key="6">
    <source>
        <dbReference type="RuleBase" id="RU004466"/>
    </source>
</evidence>
<keyword evidence="8" id="KW-1185">Reference proteome</keyword>
<evidence type="ECO:0000256" key="4">
    <source>
        <dbReference type="ARBA" id="ARBA00022723"/>
    </source>
</evidence>
<protein>
    <submittedName>
        <fullName evidence="7">Polyprenyl synthetase family protein</fullName>
    </submittedName>
</protein>
<dbReference type="PROSITE" id="PS00444">
    <property type="entry name" value="POLYPRENYL_SYNTHASE_2"/>
    <property type="match status" value="1"/>
</dbReference>
<organism evidence="7 8">
    <name type="scientific">Actinomyces weissii</name>
    <dbReference type="NCBI Taxonomy" id="675090"/>
    <lineage>
        <taxon>Bacteria</taxon>
        <taxon>Bacillati</taxon>
        <taxon>Actinomycetota</taxon>
        <taxon>Actinomycetes</taxon>
        <taxon>Actinomycetales</taxon>
        <taxon>Actinomycetaceae</taxon>
        <taxon>Actinomyces</taxon>
    </lineage>
</organism>
<keyword evidence="3 6" id="KW-0808">Transferase</keyword>
<dbReference type="Gene3D" id="1.10.600.10">
    <property type="entry name" value="Farnesyl Diphosphate Synthase"/>
    <property type="match status" value="1"/>
</dbReference>
<dbReference type="InterPro" id="IPR000092">
    <property type="entry name" value="Polyprenyl_synt"/>
</dbReference>
<dbReference type="Pfam" id="PF00348">
    <property type="entry name" value="polyprenyl_synt"/>
    <property type="match status" value="1"/>
</dbReference>
<proteinExistence type="inferred from homology"/>
<evidence type="ECO:0000313" key="8">
    <source>
        <dbReference type="Proteomes" id="UP000595895"/>
    </source>
</evidence>
<dbReference type="PANTHER" id="PTHR12001">
    <property type="entry name" value="GERANYLGERANYL PYROPHOSPHATE SYNTHASE"/>
    <property type="match status" value="1"/>
</dbReference>
<name>A0A7T7S1L4_9ACTO</name>
<dbReference type="KEGG" id="awe:JG540_08310"/>
<dbReference type="AlphaFoldDB" id="A0A7T7S1L4"/>
<dbReference type="EMBL" id="CP066802">
    <property type="protein sequence ID" value="QQM67036.1"/>
    <property type="molecule type" value="Genomic_DNA"/>
</dbReference>
<dbReference type="Proteomes" id="UP000595895">
    <property type="component" value="Chromosome"/>
</dbReference>
<accession>A0A7T7S1L4</accession>
<dbReference type="PANTHER" id="PTHR12001:SF69">
    <property type="entry name" value="ALL TRANS-POLYPRENYL-DIPHOSPHATE SYNTHASE PDSS1"/>
    <property type="match status" value="1"/>
</dbReference>
<dbReference type="GO" id="GO:0008299">
    <property type="term" value="P:isoprenoid biosynthetic process"/>
    <property type="evidence" value="ECO:0007669"/>
    <property type="project" value="InterPro"/>
</dbReference>
<dbReference type="InterPro" id="IPR033749">
    <property type="entry name" value="Polyprenyl_synt_CS"/>
</dbReference>
<dbReference type="CDD" id="cd00685">
    <property type="entry name" value="Trans_IPPS_HT"/>
    <property type="match status" value="1"/>
</dbReference>
<evidence type="ECO:0000256" key="5">
    <source>
        <dbReference type="ARBA" id="ARBA00022842"/>
    </source>
</evidence>